<organism evidence="4">
    <name type="scientific">Petromyces alliaceus</name>
    <name type="common">Aspergillus alliaceus</name>
    <dbReference type="NCBI Taxonomy" id="209559"/>
    <lineage>
        <taxon>Eukaryota</taxon>
        <taxon>Fungi</taxon>
        <taxon>Dikarya</taxon>
        <taxon>Ascomycota</taxon>
        <taxon>Pezizomycotina</taxon>
        <taxon>Eurotiomycetes</taxon>
        <taxon>Eurotiomycetidae</taxon>
        <taxon>Eurotiales</taxon>
        <taxon>Aspergillaceae</taxon>
        <taxon>Aspergillus</taxon>
        <taxon>Aspergillus subgen. Circumdati</taxon>
    </lineage>
</organism>
<feature type="region of interest" description="Disordered" evidence="1">
    <location>
        <begin position="345"/>
        <end position="373"/>
    </location>
</feature>
<dbReference type="EMBL" id="ML735222">
    <property type="protein sequence ID" value="KAE8394684.1"/>
    <property type="molecule type" value="Genomic_DNA"/>
</dbReference>
<evidence type="ECO:0000256" key="1">
    <source>
        <dbReference type="SAM" id="MobiDB-lite"/>
    </source>
</evidence>
<keyword evidence="3" id="KW-0732">Signal</keyword>
<keyword evidence="2" id="KW-1133">Transmembrane helix</keyword>
<reference evidence="4" key="1">
    <citation type="submission" date="2019-04" db="EMBL/GenBank/DDBJ databases">
        <title>Friends and foes A comparative genomics studyof 23 Aspergillus species from section Flavi.</title>
        <authorList>
            <consortium name="DOE Joint Genome Institute"/>
            <person name="Kjaerbolling I."/>
            <person name="Vesth T."/>
            <person name="Frisvad J.C."/>
            <person name="Nybo J.L."/>
            <person name="Theobald S."/>
            <person name="Kildgaard S."/>
            <person name="Isbrandt T."/>
            <person name="Kuo A."/>
            <person name="Sato A."/>
            <person name="Lyhne E.K."/>
            <person name="Kogle M.E."/>
            <person name="Wiebenga A."/>
            <person name="Kun R.S."/>
            <person name="Lubbers R.J."/>
            <person name="Makela M.R."/>
            <person name="Barry K."/>
            <person name="Chovatia M."/>
            <person name="Clum A."/>
            <person name="Daum C."/>
            <person name="Haridas S."/>
            <person name="He G."/>
            <person name="LaButti K."/>
            <person name="Lipzen A."/>
            <person name="Mondo S."/>
            <person name="Riley R."/>
            <person name="Salamov A."/>
            <person name="Simmons B.A."/>
            <person name="Magnuson J.K."/>
            <person name="Henrissat B."/>
            <person name="Mortensen U.H."/>
            <person name="Larsen T.O."/>
            <person name="Devries R.P."/>
            <person name="Grigoriev I.V."/>
            <person name="Machida M."/>
            <person name="Baker S.E."/>
            <person name="Andersen M.R."/>
        </authorList>
    </citation>
    <scope>NUCLEOTIDE SEQUENCE [LARGE SCALE GENOMIC DNA]</scope>
    <source>
        <strain evidence="4">IBT 14317</strain>
    </source>
</reference>
<dbReference type="Proteomes" id="UP000326877">
    <property type="component" value="Unassembled WGS sequence"/>
</dbReference>
<dbReference type="OrthoDB" id="5426678at2759"/>
<dbReference type="AlphaFoldDB" id="A0A5N7CKJ6"/>
<accession>A0A5N7CKJ6</accession>
<name>A0A5N7CKJ6_PETAA</name>
<feature type="transmembrane region" description="Helical" evidence="2">
    <location>
        <begin position="233"/>
        <end position="259"/>
    </location>
</feature>
<gene>
    <name evidence="4" type="ORF">BDV23DRAFT_146941</name>
</gene>
<feature type="chain" id="PRO_5024802658" evidence="3">
    <location>
        <begin position="26"/>
        <end position="373"/>
    </location>
</feature>
<sequence length="373" mass="41715">MLGPLHPRSTSIWAALFLLSPLVVALRTAPGSPCAGVCNRQSTNTTGSEIACLDTDFSMTSKGSHFQQCVDCQLRSTYNDDSSGETDVDWGLYNLRYAFTSCVYGYPAQVNNISTQCTVNCQPLDTALEFDLKDPNANNFYTWCGTNAFADNLITKCEHCYNFTISQTQDPTNGQSQVFMANFLEALRYNCHFRTPTGLAFPITPTRIFSESLLPSSTVDLINPPSTGSGVNLALVIALPILGFVILLCALAICCFFFIRWRRRKARRQRQSSHLHARWNDTGISTPGHTNWANYHEMYSPAMYQQAFAQQQQQQQQQGFNFVDNDGRYHDVGYSKKLSEVTESTVATPLNLTPEGEKQKAREYFGGDSKQKQ</sequence>
<keyword evidence="2" id="KW-0812">Transmembrane</keyword>
<feature type="signal peptide" evidence="3">
    <location>
        <begin position="1"/>
        <end position="25"/>
    </location>
</feature>
<proteinExistence type="predicted"/>
<evidence type="ECO:0000256" key="2">
    <source>
        <dbReference type="SAM" id="Phobius"/>
    </source>
</evidence>
<protein>
    <submittedName>
        <fullName evidence="4">Uncharacterized protein</fullName>
    </submittedName>
</protein>
<evidence type="ECO:0000313" key="4">
    <source>
        <dbReference type="EMBL" id="KAE8394684.1"/>
    </source>
</evidence>
<evidence type="ECO:0000256" key="3">
    <source>
        <dbReference type="SAM" id="SignalP"/>
    </source>
</evidence>
<feature type="compositionally biased region" description="Basic and acidic residues" evidence="1">
    <location>
        <begin position="355"/>
        <end position="373"/>
    </location>
</feature>
<keyword evidence="2" id="KW-0472">Membrane</keyword>